<evidence type="ECO:0000313" key="2">
    <source>
        <dbReference type="EMBL" id="EEG98779.1"/>
    </source>
</evidence>
<dbReference type="Proteomes" id="UP000006208">
    <property type="component" value="Unassembled WGS sequence"/>
</dbReference>
<name>A0A7U8I4M7_BORBG</name>
<evidence type="ECO:0000313" key="3">
    <source>
        <dbReference type="Proteomes" id="UP000006208"/>
    </source>
</evidence>
<comment type="caution">
    <text evidence="2">The sequence shown here is derived from an EMBL/GenBank/DDBJ whole genome shotgun (WGS) entry which is preliminary data.</text>
</comment>
<reference evidence="2 3" key="1">
    <citation type="submission" date="2009-03" db="EMBL/GenBank/DDBJ databases">
        <authorList>
            <person name="Fraser-Liggett C.M."/>
            <person name="Mongodin E.F."/>
            <person name="Casjens B."/>
            <person name="Dunn J."/>
            <person name="Luft B."/>
            <person name="Qiu W."/>
            <person name="Schutzer S."/>
            <person name="Sebastian Y."/>
        </authorList>
    </citation>
    <scope>NUCLEOTIDE SEQUENCE [LARGE SCALE GENOMIC DNA]</scope>
    <source>
        <strain evidence="2 3">118a</strain>
    </source>
</reference>
<feature type="transmembrane region" description="Helical" evidence="1">
    <location>
        <begin position="13"/>
        <end position="30"/>
    </location>
</feature>
<keyword evidence="1" id="KW-0812">Transmembrane</keyword>
<protein>
    <submittedName>
        <fullName evidence="2">Uncharacterized protein</fullName>
    </submittedName>
</protein>
<gene>
    <name evidence="2" type="ORF">BBU118A_0324</name>
</gene>
<evidence type="ECO:0000256" key="1">
    <source>
        <dbReference type="SAM" id="Phobius"/>
    </source>
</evidence>
<organism evidence="2 3">
    <name type="scientific">Borreliella burgdorferi 118a</name>
    <dbReference type="NCBI Taxonomy" id="476210"/>
    <lineage>
        <taxon>Bacteria</taxon>
        <taxon>Pseudomonadati</taxon>
        <taxon>Spirochaetota</taxon>
        <taxon>Spirochaetia</taxon>
        <taxon>Spirochaetales</taxon>
        <taxon>Borreliaceae</taxon>
        <taxon>Borreliella</taxon>
    </lineage>
</organism>
<dbReference type="AlphaFoldDB" id="A0A7U8I4M7"/>
<keyword evidence="1" id="KW-1133">Transmembrane helix</keyword>
<proteinExistence type="predicted"/>
<keyword evidence="1" id="KW-0472">Membrane</keyword>
<accession>A0A7U8I4M7</accession>
<sequence length="61" mass="7267">MVYSLKIQIEEEINIFVFISCLKLLISAILKKMKNFQVLLYYSRKFKIHIHNLLNILLNLG</sequence>
<dbReference type="EMBL" id="ABGI02000007">
    <property type="protein sequence ID" value="EEG98779.1"/>
    <property type="molecule type" value="Genomic_DNA"/>
</dbReference>